<keyword evidence="3" id="KW-1185">Reference proteome</keyword>
<protein>
    <submittedName>
        <fullName evidence="2">Uncharacterized protein</fullName>
    </submittedName>
</protein>
<reference evidence="2" key="1">
    <citation type="submission" date="2021-11" db="EMBL/GenBank/DDBJ databases">
        <authorList>
            <person name="Herlambang A."/>
            <person name="Guo Y."/>
            <person name="Takashima Y."/>
            <person name="Nishizawa T."/>
        </authorList>
    </citation>
    <scope>NUCLEOTIDE SEQUENCE</scope>
    <source>
        <strain evidence="2">E1425</strain>
    </source>
</reference>
<dbReference type="OrthoDB" id="2338937at2759"/>
<dbReference type="EMBL" id="BQFW01000005">
    <property type="protein sequence ID" value="GJJ71531.1"/>
    <property type="molecule type" value="Genomic_DNA"/>
</dbReference>
<proteinExistence type="predicted"/>
<reference evidence="2" key="2">
    <citation type="journal article" date="2022" name="Microbiol. Resour. Announc.">
        <title>Whole-Genome Sequence of Entomortierella parvispora E1425, a Mucoromycotan Fungus Associated with Burkholderiaceae-Related Endosymbiotic Bacteria.</title>
        <authorList>
            <person name="Herlambang A."/>
            <person name="Guo Y."/>
            <person name="Takashima Y."/>
            <person name="Narisawa K."/>
            <person name="Ohta H."/>
            <person name="Nishizawa T."/>
        </authorList>
    </citation>
    <scope>NUCLEOTIDE SEQUENCE</scope>
    <source>
        <strain evidence="2">E1425</strain>
    </source>
</reference>
<dbReference type="Proteomes" id="UP000827284">
    <property type="component" value="Unassembled WGS sequence"/>
</dbReference>
<accession>A0A9P3LUV1</accession>
<feature type="region of interest" description="Disordered" evidence="1">
    <location>
        <begin position="574"/>
        <end position="627"/>
    </location>
</feature>
<sequence>MTSTLQDAPPPIPSPRIPPECIGLVALYLWDDVRTLHALLLCNRSFFSLAAPLLYRSPFHLIDAHLTWSEASKAERTAQLVRLLYLCTLSKQSRDQDSSCSGQLSDVAAITAGFNKMPFLQEDPALEVHPIFNKIPLPLSTDYLFHFTHQGQIPKTYRAFQLLFKSCDKKQSQVAQFAIMADINRRLNFAFVSHFPSRIQVLSVTPSQLGQLLRPESDGDSLGRGIVDDLRMLRRLELDYGASKNPSMQEPSFPSFPRDMRYGRNKKPVLEEVDIPLEFLRQHRTLFVSEEDPSTLVPITVEDEPQKLTARQKHEQQRIEREEDSIPLKEIMIRGSHRTWTPDHLLSQIHPLEVVDLSAWNSDVPHLDQIPTRRLRSLRTNLQRRLDSVNVETSFLQKAHRLEEIWMPCQRPDSLTWAIDLEKSIGPFAGEARKRRRGAGRAAIPVMPTANTDMVAQVDEASGATTSLNEVNETIFAPVIVPSLKKIRLYGVGEDLVQSLEDAADAFRDSIEELTGFEDGSELRDAYIRLTISWLCPRLTILNLRGRFVRYMDLQSLRQFPELRVVRLTIEGSSPRSATSRYNTPSEGAADASDASRRHLPTSSSATASSTLMGADEEESTVEAEPTPLENARRRFSIFTNMKRLEELHLRGPHWNVDDNVLEVLAEPVVPAAVAQAQDSEQHEEATSYLRKNLRLFFIPEEPLPTRVGLTQFAHQMQRLEVLQLGKGYGWMATRLQNDVGPRVKVDINL</sequence>
<feature type="compositionally biased region" description="Polar residues" evidence="1">
    <location>
        <begin position="574"/>
        <end position="586"/>
    </location>
</feature>
<comment type="caution">
    <text evidence="2">The sequence shown here is derived from an EMBL/GenBank/DDBJ whole genome shotgun (WGS) entry which is preliminary data.</text>
</comment>
<evidence type="ECO:0000256" key="1">
    <source>
        <dbReference type="SAM" id="MobiDB-lite"/>
    </source>
</evidence>
<evidence type="ECO:0000313" key="2">
    <source>
        <dbReference type="EMBL" id="GJJ71531.1"/>
    </source>
</evidence>
<gene>
    <name evidence="2" type="ORF">EMPS_03881</name>
</gene>
<organism evidence="2 3">
    <name type="scientific">Entomortierella parvispora</name>
    <dbReference type="NCBI Taxonomy" id="205924"/>
    <lineage>
        <taxon>Eukaryota</taxon>
        <taxon>Fungi</taxon>
        <taxon>Fungi incertae sedis</taxon>
        <taxon>Mucoromycota</taxon>
        <taxon>Mortierellomycotina</taxon>
        <taxon>Mortierellomycetes</taxon>
        <taxon>Mortierellales</taxon>
        <taxon>Mortierellaceae</taxon>
        <taxon>Entomortierella</taxon>
    </lineage>
</organism>
<feature type="compositionally biased region" description="Low complexity" evidence="1">
    <location>
        <begin position="602"/>
        <end position="611"/>
    </location>
</feature>
<name>A0A9P3LUV1_9FUNG</name>
<dbReference type="AlphaFoldDB" id="A0A9P3LUV1"/>
<evidence type="ECO:0000313" key="3">
    <source>
        <dbReference type="Proteomes" id="UP000827284"/>
    </source>
</evidence>